<evidence type="ECO:0000256" key="12">
    <source>
        <dbReference type="NCBIfam" id="TIGR00334"/>
    </source>
</evidence>
<evidence type="ECO:0000313" key="14">
    <source>
        <dbReference type="EMBL" id="MDT8903689.1"/>
    </source>
</evidence>
<keyword evidence="1 11" id="KW-0963">Cytoplasm</keyword>
<keyword evidence="3 11" id="KW-0698">rRNA processing</keyword>
<dbReference type="RefSeq" id="WP_413782137.1">
    <property type="nucleotide sequence ID" value="NZ_JAUOZS010000001.1"/>
</dbReference>
<dbReference type="SMART" id="SM00493">
    <property type="entry name" value="TOPRIM"/>
    <property type="match status" value="1"/>
</dbReference>
<keyword evidence="9" id="KW-0460">Magnesium</keyword>
<dbReference type="InterPro" id="IPR006171">
    <property type="entry name" value="TOPRIM_dom"/>
</dbReference>
<dbReference type="GO" id="GO:0043822">
    <property type="term" value="F:ribonuclease M5 activity"/>
    <property type="evidence" value="ECO:0007669"/>
    <property type="project" value="UniProtKB-EC"/>
</dbReference>
<evidence type="ECO:0000256" key="9">
    <source>
        <dbReference type="ARBA" id="ARBA00022842"/>
    </source>
</evidence>
<reference evidence="14 15" key="1">
    <citation type="submission" date="2023-07" db="EMBL/GenBank/DDBJ databases">
        <title>The novel representative of Negativicutes class, Anaeroselena agilis gen. nov. sp. nov.</title>
        <authorList>
            <person name="Prokofeva M.I."/>
            <person name="Elcheninov A.G."/>
            <person name="Klyukina A."/>
            <person name="Kublanov I.V."/>
            <person name="Frolov E.N."/>
            <person name="Podosokorskaya O.A."/>
        </authorList>
    </citation>
    <scope>NUCLEOTIDE SEQUENCE [LARGE SCALE GENOMIC DNA]</scope>
    <source>
        <strain evidence="14 15">4137-cl</strain>
    </source>
</reference>
<dbReference type="InterPro" id="IPR025156">
    <property type="entry name" value="RNase_M5_C"/>
</dbReference>
<dbReference type="SUPFAM" id="SSF110455">
    <property type="entry name" value="Toprim domain"/>
    <property type="match status" value="1"/>
</dbReference>
<evidence type="ECO:0000256" key="2">
    <source>
        <dbReference type="ARBA" id="ARBA00022517"/>
    </source>
</evidence>
<dbReference type="EMBL" id="JAUOZS010000001">
    <property type="protein sequence ID" value="MDT8903689.1"/>
    <property type="molecule type" value="Genomic_DNA"/>
</dbReference>
<dbReference type="InterPro" id="IPR004466">
    <property type="entry name" value="RNase_M5"/>
</dbReference>
<dbReference type="HAMAP" id="MF_01469">
    <property type="entry name" value="RNase_M5"/>
    <property type="match status" value="1"/>
</dbReference>
<dbReference type="PANTHER" id="PTHR39156:SF1">
    <property type="entry name" value="RIBONUCLEASE M5"/>
    <property type="match status" value="1"/>
</dbReference>
<gene>
    <name evidence="11 14" type="primary">rnmV</name>
    <name evidence="14" type="ORF">Q4T40_20875</name>
</gene>
<dbReference type="Gene3D" id="3.40.1360.10">
    <property type="match status" value="1"/>
</dbReference>
<evidence type="ECO:0000313" key="15">
    <source>
        <dbReference type="Proteomes" id="UP001254848"/>
    </source>
</evidence>
<dbReference type="NCBIfam" id="TIGR00334">
    <property type="entry name" value="5S_RNA_mat_M5"/>
    <property type="match status" value="1"/>
</dbReference>
<dbReference type="PANTHER" id="PTHR39156">
    <property type="entry name" value="RIBONUCLEASE M5"/>
    <property type="match status" value="1"/>
</dbReference>
<sequence length="181" mass="19113">MIREVVVVEGKKDVAAVKRAVEAECLVTGGFSLSRHLLAQIEAAYGRNGIIILTDPDSAGERIRKVLSARFPGAKHAFVPREAATANDDVGIEQAPAEAIRAALAKARCQEWRPEAVFTMEDLLGAGLAGSPTAAARRAALGEALGIGYANAKTLLRRLNNYGVTRAEFTAAVAAMENNDA</sequence>
<feature type="domain" description="Toprim" evidence="13">
    <location>
        <begin position="3"/>
        <end position="86"/>
    </location>
</feature>
<name>A0ABU3P3R7_9FIRM</name>
<proteinExistence type="inferred from homology"/>
<comment type="subcellular location">
    <subcellularLocation>
        <location evidence="11">Cytoplasm</location>
    </subcellularLocation>
</comment>
<keyword evidence="8 11" id="KW-0378">Hydrolase</keyword>
<keyword evidence="2 11" id="KW-0690">Ribosome biogenesis</keyword>
<comment type="similarity">
    <text evidence="11">Belongs to the ribonuclease M5 family.</text>
</comment>
<evidence type="ECO:0000256" key="1">
    <source>
        <dbReference type="ARBA" id="ARBA00022490"/>
    </source>
</evidence>
<dbReference type="EC" id="3.1.26.8" evidence="11 12"/>
<dbReference type="CDD" id="cd01027">
    <property type="entry name" value="TOPRIM_RNase_M5_like"/>
    <property type="match status" value="1"/>
</dbReference>
<keyword evidence="10 11" id="KW-0694">RNA-binding</keyword>
<dbReference type="Proteomes" id="UP001254848">
    <property type="component" value="Unassembled WGS sequence"/>
</dbReference>
<evidence type="ECO:0000256" key="6">
    <source>
        <dbReference type="ARBA" id="ARBA00022730"/>
    </source>
</evidence>
<comment type="function">
    <text evidence="11">Required for correct processing of both the 5' and 3' ends of 5S rRNA precursor. Cleaves both sides of a double-stranded region yielding mature 5S rRNA in one step.</text>
</comment>
<evidence type="ECO:0000259" key="13">
    <source>
        <dbReference type="PROSITE" id="PS50880"/>
    </source>
</evidence>
<keyword evidence="15" id="KW-1185">Reference proteome</keyword>
<evidence type="ECO:0000256" key="11">
    <source>
        <dbReference type="HAMAP-Rule" id="MF_01469"/>
    </source>
</evidence>
<evidence type="ECO:0000256" key="5">
    <source>
        <dbReference type="ARBA" id="ARBA00022723"/>
    </source>
</evidence>
<evidence type="ECO:0000256" key="10">
    <source>
        <dbReference type="ARBA" id="ARBA00022884"/>
    </source>
</evidence>
<protein>
    <recommendedName>
        <fullName evidence="11 12">Ribonuclease M5</fullName>
        <ecNumber evidence="11 12">3.1.26.8</ecNumber>
    </recommendedName>
    <alternativeName>
        <fullName evidence="11">RNase M5</fullName>
    </alternativeName>
    <alternativeName>
        <fullName evidence="11">Ribosomal RNA terminal maturase M5</fullName>
    </alternativeName>
</protein>
<keyword evidence="5" id="KW-0479">Metal-binding</keyword>
<evidence type="ECO:0000256" key="3">
    <source>
        <dbReference type="ARBA" id="ARBA00022552"/>
    </source>
</evidence>
<dbReference type="InterPro" id="IPR034141">
    <property type="entry name" value="TOPRIM_RNase_M5-like"/>
</dbReference>
<comment type="caution">
    <text evidence="14">The sequence shown here is derived from an EMBL/GenBank/DDBJ whole genome shotgun (WGS) entry which is preliminary data.</text>
</comment>
<organism evidence="14 15">
    <name type="scientific">Anaeroselena agilis</name>
    <dbReference type="NCBI Taxonomy" id="3063788"/>
    <lineage>
        <taxon>Bacteria</taxon>
        <taxon>Bacillati</taxon>
        <taxon>Bacillota</taxon>
        <taxon>Negativicutes</taxon>
        <taxon>Acetonemataceae</taxon>
        <taxon>Anaeroselena</taxon>
    </lineage>
</organism>
<evidence type="ECO:0000256" key="8">
    <source>
        <dbReference type="ARBA" id="ARBA00022801"/>
    </source>
</evidence>
<accession>A0ABU3P3R7</accession>
<keyword evidence="4 11" id="KW-0540">Nuclease</keyword>
<keyword evidence="7 11" id="KW-0255">Endonuclease</keyword>
<dbReference type="PROSITE" id="PS50880">
    <property type="entry name" value="TOPRIM"/>
    <property type="match status" value="1"/>
</dbReference>
<dbReference type="Pfam" id="PF13331">
    <property type="entry name" value="DUF4093"/>
    <property type="match status" value="1"/>
</dbReference>
<evidence type="ECO:0000256" key="7">
    <source>
        <dbReference type="ARBA" id="ARBA00022759"/>
    </source>
</evidence>
<dbReference type="Pfam" id="PF01751">
    <property type="entry name" value="Toprim"/>
    <property type="match status" value="1"/>
</dbReference>
<evidence type="ECO:0000256" key="4">
    <source>
        <dbReference type="ARBA" id="ARBA00022722"/>
    </source>
</evidence>
<keyword evidence="6 11" id="KW-0699">rRNA-binding</keyword>
<comment type="catalytic activity">
    <reaction evidence="11">
        <text>Endonucleolytic cleavage of RNA, removing 21 and 42 nucleotides, respectively, from the 5'- and 3'-termini of a 5S-rRNA precursor.</text>
        <dbReference type="EC" id="3.1.26.8"/>
    </reaction>
</comment>